<dbReference type="InterPro" id="IPR003661">
    <property type="entry name" value="HisK_dim/P_dom"/>
</dbReference>
<dbReference type="EC" id="2.7.13.3" evidence="2"/>
<dbReference type="CDD" id="cd00082">
    <property type="entry name" value="HisKA"/>
    <property type="match status" value="1"/>
</dbReference>
<keyword evidence="4" id="KW-0902">Two-component regulatory system</keyword>
<organism evidence="9 10">
    <name type="scientific">Paracoccus caeni</name>
    <dbReference type="NCBI Taxonomy" id="657651"/>
    <lineage>
        <taxon>Bacteria</taxon>
        <taxon>Pseudomonadati</taxon>
        <taxon>Pseudomonadota</taxon>
        <taxon>Alphaproteobacteria</taxon>
        <taxon>Rhodobacterales</taxon>
        <taxon>Paracoccaceae</taxon>
        <taxon>Paracoccus</taxon>
    </lineage>
</organism>
<dbReference type="InterPro" id="IPR005467">
    <property type="entry name" value="His_kinase_dom"/>
</dbReference>
<dbReference type="SUPFAM" id="SSF55874">
    <property type="entry name" value="ATPase domain of HSP90 chaperone/DNA topoisomerase II/histidine kinase"/>
    <property type="match status" value="1"/>
</dbReference>
<dbReference type="RefSeq" id="WP_200685294.1">
    <property type="nucleotide sequence ID" value="NZ_JAEPRQ010000002.1"/>
</dbReference>
<feature type="region of interest" description="Disordered" evidence="6">
    <location>
        <begin position="33"/>
        <end position="66"/>
    </location>
</feature>
<proteinExistence type="predicted"/>
<evidence type="ECO:0000256" key="6">
    <source>
        <dbReference type="SAM" id="MobiDB-lite"/>
    </source>
</evidence>
<evidence type="ECO:0000256" key="1">
    <source>
        <dbReference type="ARBA" id="ARBA00000085"/>
    </source>
</evidence>
<dbReference type="PROSITE" id="PS50109">
    <property type="entry name" value="HIS_KIN"/>
    <property type="match status" value="1"/>
</dbReference>
<dbReference type="PANTHER" id="PTHR45339">
    <property type="entry name" value="HYBRID SIGNAL TRANSDUCTION HISTIDINE KINASE J"/>
    <property type="match status" value="1"/>
</dbReference>
<comment type="caution">
    <text evidence="9">The sequence shown here is derived from an EMBL/GenBank/DDBJ whole genome shotgun (WGS) entry which is preliminary data.</text>
</comment>
<evidence type="ECO:0000259" key="7">
    <source>
        <dbReference type="PROSITE" id="PS50109"/>
    </source>
</evidence>
<keyword evidence="3 5" id="KW-0597">Phosphoprotein</keyword>
<dbReference type="GO" id="GO:0000155">
    <property type="term" value="F:phosphorelay sensor kinase activity"/>
    <property type="evidence" value="ECO:0007669"/>
    <property type="project" value="InterPro"/>
</dbReference>
<dbReference type="Gene3D" id="3.40.50.2300">
    <property type="match status" value="1"/>
</dbReference>
<dbReference type="PROSITE" id="PS50110">
    <property type="entry name" value="RESPONSE_REGULATORY"/>
    <property type="match status" value="1"/>
</dbReference>
<dbReference type="InterPro" id="IPR036890">
    <property type="entry name" value="HATPase_C_sf"/>
</dbReference>
<feature type="domain" description="Histidine kinase" evidence="7">
    <location>
        <begin position="190"/>
        <end position="424"/>
    </location>
</feature>
<dbReference type="SMART" id="SM00448">
    <property type="entry name" value="REC"/>
    <property type="match status" value="1"/>
</dbReference>
<dbReference type="Gene3D" id="1.10.287.130">
    <property type="match status" value="1"/>
</dbReference>
<dbReference type="AlphaFoldDB" id="A0A934W0L0"/>
<dbReference type="EMBL" id="JAEPRQ010000002">
    <property type="protein sequence ID" value="MBK4215894.1"/>
    <property type="molecule type" value="Genomic_DNA"/>
</dbReference>
<dbReference type="SMART" id="SM00388">
    <property type="entry name" value="HisKA"/>
    <property type="match status" value="1"/>
</dbReference>
<evidence type="ECO:0000313" key="9">
    <source>
        <dbReference type="EMBL" id="MBK4215894.1"/>
    </source>
</evidence>
<evidence type="ECO:0000313" key="10">
    <source>
        <dbReference type="Proteomes" id="UP000640485"/>
    </source>
</evidence>
<dbReference type="InterPro" id="IPR003594">
    <property type="entry name" value="HATPase_dom"/>
</dbReference>
<reference evidence="9" key="1">
    <citation type="submission" date="2021-01" db="EMBL/GenBank/DDBJ databases">
        <title>Paracoccus amoyensis sp. nov., isolated from the surface seawater along the coast of Xiamen Island, China.</title>
        <authorList>
            <person name="Lyu L."/>
        </authorList>
    </citation>
    <scope>NUCLEOTIDE SEQUENCE</scope>
    <source>
        <strain evidence="9">MJ17</strain>
    </source>
</reference>
<evidence type="ECO:0000259" key="8">
    <source>
        <dbReference type="PROSITE" id="PS50110"/>
    </source>
</evidence>
<dbReference type="CDD" id="cd17546">
    <property type="entry name" value="REC_hyHK_CKI1_RcsC-like"/>
    <property type="match status" value="1"/>
</dbReference>
<feature type="domain" description="Response regulatory" evidence="8">
    <location>
        <begin position="459"/>
        <end position="583"/>
    </location>
</feature>
<dbReference type="InterPro" id="IPR036097">
    <property type="entry name" value="HisK_dim/P_sf"/>
</dbReference>
<protein>
    <recommendedName>
        <fullName evidence="2">histidine kinase</fullName>
        <ecNumber evidence="2">2.7.13.3</ecNumber>
    </recommendedName>
</protein>
<dbReference type="PANTHER" id="PTHR45339:SF1">
    <property type="entry name" value="HYBRID SIGNAL TRANSDUCTION HISTIDINE KINASE J"/>
    <property type="match status" value="1"/>
</dbReference>
<name>A0A934W0L0_9RHOB</name>
<dbReference type="SUPFAM" id="SSF52172">
    <property type="entry name" value="CheY-like"/>
    <property type="match status" value="1"/>
</dbReference>
<dbReference type="Gene3D" id="3.30.565.10">
    <property type="entry name" value="Histidine kinase-like ATPase, C-terminal domain"/>
    <property type="match status" value="1"/>
</dbReference>
<keyword evidence="10" id="KW-1185">Reference proteome</keyword>
<sequence length="710" mass="75932">MGRLVVPETFVQDHENWLGQLARQVCDQPSAWPELGPGIGSRAMRGERVQQQENGEETGREDATDAAERRDKAALARPVLQALARLIATDRRAVVLANLRGDILLTNGPAQRLGLDGPALTERLDWPGLCRRAQRAGSVALNWQDQGQDYQGELVQIPLGPASGFLLRLSESDQEAALLRNRARSATLMRVAHDLRTPIQSLLATAEALLDPQPEAGDRAAVTNRLRRAAELALDHVSNVLGVIRGERSVAGTQPDEDFRIAEELRSLIALVEPIAAARATEVTLTVDAPEDLLLHGPLRFVRALCQNMIDNSVNHGGGRVQVLLSCKPLHPTVLDDDQDEIWAIRVEVRDEGGGLPPAQRARLSEALGLPMGDLPAPAETTGKRPSAGLNVLAHALKQLGGQITVADRGPDGEPIAPDVQARVVGTVLAASFSLPRAPELPDLPRLSVAADAPLVGRSIVLVEDSPASRDWLSQIVESFGAEVLAVGSGPEALALLARKEVASRVELVLTDVTLPRMSGIELARVLRAGDPSASVPWRGRVVGLTAHVDPQIRAACLEAGMLRVLEKPIRPQELSAALVEALADAPIRDSGAEAAAAARLARQTVLDEEIAADLIERLGQGPARDFMNRALAEARTVLEGLKQEGIGPDTPRQLHAATGASGLTGLVLVEKRLRAIELAVAEDPVTISDLFAPLEEALEETRKMTEKLS</sequence>
<dbReference type="Pfam" id="PF00072">
    <property type="entry name" value="Response_reg"/>
    <property type="match status" value="1"/>
</dbReference>
<comment type="catalytic activity">
    <reaction evidence="1">
        <text>ATP + protein L-histidine = ADP + protein N-phospho-L-histidine.</text>
        <dbReference type="EC" id="2.7.13.3"/>
    </reaction>
</comment>
<dbReference type="Pfam" id="PF02518">
    <property type="entry name" value="HATPase_c"/>
    <property type="match status" value="1"/>
</dbReference>
<evidence type="ECO:0000256" key="4">
    <source>
        <dbReference type="ARBA" id="ARBA00023012"/>
    </source>
</evidence>
<evidence type="ECO:0000256" key="5">
    <source>
        <dbReference type="PROSITE-ProRule" id="PRU00169"/>
    </source>
</evidence>
<accession>A0A934W0L0</accession>
<gene>
    <name evidence="9" type="ORF">JJJ17_08160</name>
</gene>
<dbReference type="InterPro" id="IPR011006">
    <property type="entry name" value="CheY-like_superfamily"/>
</dbReference>
<dbReference type="InterPro" id="IPR001789">
    <property type="entry name" value="Sig_transdc_resp-reg_receiver"/>
</dbReference>
<dbReference type="Proteomes" id="UP000640485">
    <property type="component" value="Unassembled WGS sequence"/>
</dbReference>
<feature type="modified residue" description="4-aspartylphosphate" evidence="5">
    <location>
        <position position="512"/>
    </location>
</feature>
<evidence type="ECO:0000256" key="2">
    <source>
        <dbReference type="ARBA" id="ARBA00012438"/>
    </source>
</evidence>
<evidence type="ECO:0000256" key="3">
    <source>
        <dbReference type="ARBA" id="ARBA00022553"/>
    </source>
</evidence>
<feature type="compositionally biased region" description="Basic and acidic residues" evidence="6">
    <location>
        <begin position="57"/>
        <end position="66"/>
    </location>
</feature>
<dbReference type="SUPFAM" id="SSF47384">
    <property type="entry name" value="Homodimeric domain of signal transducing histidine kinase"/>
    <property type="match status" value="1"/>
</dbReference>